<dbReference type="OrthoDB" id="9773429at2"/>
<accession>A0A2P7NRJ6</accession>
<evidence type="ECO:0000259" key="1">
    <source>
        <dbReference type="Pfam" id="PF01695"/>
    </source>
</evidence>
<keyword evidence="3" id="KW-1185">Reference proteome</keyword>
<evidence type="ECO:0000313" key="3">
    <source>
        <dbReference type="Proteomes" id="UP000241912"/>
    </source>
</evidence>
<protein>
    <recommendedName>
        <fullName evidence="1">IstB-like ATP-binding domain-containing protein</fullName>
    </recommendedName>
</protein>
<dbReference type="EMBL" id="PXXU01000074">
    <property type="protein sequence ID" value="PSJ16084.1"/>
    <property type="molecule type" value="Genomic_DNA"/>
</dbReference>
<name>A0A2P7NRJ6_9PROT</name>
<dbReference type="GO" id="GO:0005524">
    <property type="term" value="F:ATP binding"/>
    <property type="evidence" value="ECO:0007669"/>
    <property type="project" value="InterPro"/>
</dbReference>
<evidence type="ECO:0000313" key="2">
    <source>
        <dbReference type="EMBL" id="PSJ16084.1"/>
    </source>
</evidence>
<sequence>MESKSELVHRRKFKMRQQAIHEITEVSIIDRESSMVLVNILPMQFTMQICSLFCSINSIFDSTCHSQWNQIFPDAMMTVAVIDRINHHATIVEIDCLSYRMKNQLNHDVINKPNRPT</sequence>
<comment type="caution">
    <text evidence="2">The sequence shown here is derived from an EMBL/GenBank/DDBJ whole genome shotgun (WGS) entry which is preliminary data.</text>
</comment>
<dbReference type="Proteomes" id="UP000241912">
    <property type="component" value="Unassembled WGS sequence"/>
</dbReference>
<reference evidence="2 3" key="1">
    <citation type="submission" date="2018-03" db="EMBL/GenBank/DDBJ databases">
        <title>Draft genome of Nitrosomonas supralitoralis APG5.</title>
        <authorList>
            <person name="Urakawa H."/>
            <person name="Lopez J.V."/>
        </authorList>
    </citation>
    <scope>NUCLEOTIDE SEQUENCE [LARGE SCALE GENOMIC DNA]</scope>
    <source>
        <strain evidence="2 3">APG5</strain>
    </source>
</reference>
<dbReference type="RefSeq" id="WP_106708174.1">
    <property type="nucleotide sequence ID" value="NZ_PXXU01000074.1"/>
</dbReference>
<dbReference type="Pfam" id="PF01695">
    <property type="entry name" value="IstB_IS21"/>
    <property type="match status" value="1"/>
</dbReference>
<organism evidence="2 3">
    <name type="scientific">Nitrosomonas supralitoralis</name>
    <dbReference type="NCBI Taxonomy" id="2116706"/>
    <lineage>
        <taxon>Bacteria</taxon>
        <taxon>Pseudomonadati</taxon>
        <taxon>Pseudomonadota</taxon>
        <taxon>Betaproteobacteria</taxon>
        <taxon>Nitrosomonadales</taxon>
        <taxon>Nitrosomonadaceae</taxon>
        <taxon>Nitrosomonas</taxon>
    </lineage>
</organism>
<proteinExistence type="predicted"/>
<feature type="domain" description="IstB-like ATP-binding" evidence="1">
    <location>
        <begin position="65"/>
        <end position="105"/>
    </location>
</feature>
<dbReference type="AlphaFoldDB" id="A0A2P7NRJ6"/>
<dbReference type="InterPro" id="IPR002611">
    <property type="entry name" value="IstB_ATP-bd"/>
</dbReference>
<gene>
    <name evidence="2" type="ORF">C7H79_15415</name>
</gene>